<dbReference type="InterPro" id="IPR029058">
    <property type="entry name" value="AB_hydrolase_fold"/>
</dbReference>
<feature type="region of interest" description="Disordered" evidence="1">
    <location>
        <begin position="73"/>
        <end position="145"/>
    </location>
</feature>
<dbReference type="PATRIC" id="fig|1160705.3.peg.1643"/>
<dbReference type="Proteomes" id="UP000011205">
    <property type="component" value="Unassembled WGS sequence"/>
</dbReference>
<sequence>MQTAYDMDAIRAAPGEPRTSFLGVSDWYLHGFGPAEFDRAVYRALGRTERWAAWPTDCAPPWPVAVPTHCAPRRLRQPGVPRLRGGEPDREVRARSGADAARDRGGHPAHTASRSAAGADRPGGVGLRVPAPPAGPPSPLGNPGAPPVLLVASARDPVTPIEGARRLRQVLPGSRLVTLDDDCSHGVFAGRGNACVDGAVAAHLVDGTVPAADVRRSGPGLPVTAAAAPPR</sequence>
<dbReference type="RefSeq" id="WP_003996991.1">
    <property type="nucleotide sequence ID" value="NZ_AMLP01000056.1"/>
</dbReference>
<feature type="compositionally biased region" description="Pro residues" evidence="1">
    <location>
        <begin position="130"/>
        <end position="145"/>
    </location>
</feature>
<evidence type="ECO:0000256" key="1">
    <source>
        <dbReference type="SAM" id="MobiDB-lite"/>
    </source>
</evidence>
<dbReference type="Pfam" id="PF08386">
    <property type="entry name" value="Abhydrolase_4"/>
    <property type="match status" value="1"/>
</dbReference>
<comment type="caution">
    <text evidence="3">The sequence shown here is derived from an EMBL/GenBank/DDBJ whole genome shotgun (WGS) entry which is preliminary data.</text>
</comment>
<gene>
    <name evidence="3" type="ORF">STVIR_1646</name>
</gene>
<dbReference type="AlphaFoldDB" id="L8PN30"/>
<organism evidence="3 4">
    <name type="scientific">Streptomyces viridochromogenes Tue57</name>
    <dbReference type="NCBI Taxonomy" id="1160705"/>
    <lineage>
        <taxon>Bacteria</taxon>
        <taxon>Bacillati</taxon>
        <taxon>Actinomycetota</taxon>
        <taxon>Actinomycetes</taxon>
        <taxon>Kitasatosporales</taxon>
        <taxon>Streptomycetaceae</taxon>
        <taxon>Streptomyces</taxon>
    </lineage>
</organism>
<evidence type="ECO:0000259" key="2">
    <source>
        <dbReference type="Pfam" id="PF08386"/>
    </source>
</evidence>
<protein>
    <recommendedName>
        <fullName evidence="2">Peptidase S33 tripeptidyl aminopeptidase-like C-terminal domain-containing protein</fullName>
    </recommendedName>
</protein>
<feature type="compositionally biased region" description="Basic and acidic residues" evidence="1">
    <location>
        <begin position="84"/>
        <end position="106"/>
    </location>
</feature>
<name>L8PN30_STRVR</name>
<dbReference type="EMBL" id="AMLP01000056">
    <property type="protein sequence ID" value="ELS57429.1"/>
    <property type="molecule type" value="Genomic_DNA"/>
</dbReference>
<reference evidence="3 4" key="1">
    <citation type="journal article" date="2013" name="Genome Announc.">
        <title>Draft Genome Sequence of Streptomyces viridochromogenes Strain Tu57, Producer of Avilamycin.</title>
        <authorList>
            <person name="Gruning B.A."/>
            <person name="Erxleben A."/>
            <person name="Hahnlein A."/>
            <person name="Gunther S."/>
        </authorList>
    </citation>
    <scope>NUCLEOTIDE SEQUENCE [LARGE SCALE GENOMIC DNA]</scope>
    <source>
        <strain evidence="3 4">Tue57</strain>
    </source>
</reference>
<feature type="domain" description="Peptidase S33 tripeptidyl aminopeptidase-like C-terminal" evidence="2">
    <location>
        <begin position="130"/>
        <end position="214"/>
    </location>
</feature>
<dbReference type="InterPro" id="IPR013595">
    <property type="entry name" value="Pept_S33_TAP-like_C"/>
</dbReference>
<accession>L8PN30</accession>
<dbReference type="SUPFAM" id="SSF53474">
    <property type="entry name" value="alpha/beta-Hydrolases"/>
    <property type="match status" value="2"/>
</dbReference>
<proteinExistence type="predicted"/>
<dbReference type="Gene3D" id="3.40.50.1820">
    <property type="entry name" value="alpha/beta hydrolase"/>
    <property type="match status" value="1"/>
</dbReference>
<evidence type="ECO:0000313" key="3">
    <source>
        <dbReference type="EMBL" id="ELS57429.1"/>
    </source>
</evidence>
<evidence type="ECO:0000313" key="4">
    <source>
        <dbReference type="Proteomes" id="UP000011205"/>
    </source>
</evidence>